<evidence type="ECO:0000313" key="3">
    <source>
        <dbReference type="Proteomes" id="UP000563906"/>
    </source>
</evidence>
<dbReference type="InterPro" id="IPR025738">
    <property type="entry name" value="BatD"/>
</dbReference>
<dbReference type="InterPro" id="IPR021109">
    <property type="entry name" value="Peptidase_aspartic_dom_sf"/>
</dbReference>
<organism evidence="2 3">
    <name type="scientific">Tenacibaculum pelagium</name>
    <dbReference type="NCBI Taxonomy" id="2759527"/>
    <lineage>
        <taxon>Bacteria</taxon>
        <taxon>Pseudomonadati</taxon>
        <taxon>Bacteroidota</taxon>
        <taxon>Flavobacteriia</taxon>
        <taxon>Flavobacteriales</taxon>
        <taxon>Flavobacteriaceae</taxon>
        <taxon>Tenacibaculum</taxon>
    </lineage>
</organism>
<feature type="signal peptide" evidence="1">
    <location>
        <begin position="1"/>
        <end position="22"/>
    </location>
</feature>
<dbReference type="SUPFAM" id="SSF50630">
    <property type="entry name" value="Acid proteases"/>
    <property type="match status" value="1"/>
</dbReference>
<sequence length="448" mass="51252">MKKKFSFIFLTLIFITLNTITAQVKFKINVNKNKIDIKESLKVDFIINKKENNFQAPGFKKFTIVRGPFQSESQSWINGKNTYSKTYTYILTAKKEGKLIIPSATCNIDSKLYKTTPTSIEVVTNKSQVKKNSKVLYTKFGSPINREKFFISCKDQINKGINNTDKKKIDIPAFCSCITDNLVKKLVANDIQDAIENEKILGLLFKNQNDPELKTCFEKSTINSFKLTDFNNLIINKSMYIGCLNQMTSKQQKNGQMSLNNAKKYCSCFAAGFVSKGYTYLDVKKITSQNDEFFNEALIPCLNKVVKKVAYQPNDIIGNSFLSKVPLIEQNHYGYKVKMSIGSIFKYYVFDTGASDVMINKDLEKYLLSKDIIKQEDYLGTKSIILGNDKNINARIVRLNNIKIGDYVVNNVEAAIIDSKKLFFGRSLLNKFKKWQFDSQDKILTLYK</sequence>
<evidence type="ECO:0000256" key="1">
    <source>
        <dbReference type="SAM" id="SignalP"/>
    </source>
</evidence>
<dbReference type="InterPro" id="IPR034122">
    <property type="entry name" value="Retropepsin-like_bacterial"/>
</dbReference>
<dbReference type="Proteomes" id="UP000563906">
    <property type="component" value="Unassembled WGS sequence"/>
</dbReference>
<dbReference type="Pfam" id="PF13584">
    <property type="entry name" value="BatD"/>
    <property type="match status" value="1"/>
</dbReference>
<feature type="chain" id="PRO_5032853880" evidence="1">
    <location>
        <begin position="23"/>
        <end position="448"/>
    </location>
</feature>
<gene>
    <name evidence="2" type="ORF">H3Z83_06070</name>
</gene>
<dbReference type="Gene3D" id="2.40.70.10">
    <property type="entry name" value="Acid Proteases"/>
    <property type="match status" value="1"/>
</dbReference>
<name>A0A839ANL2_9FLAO</name>
<comment type="caution">
    <text evidence="2">The sequence shown here is derived from an EMBL/GenBank/DDBJ whole genome shotgun (WGS) entry which is preliminary data.</text>
</comment>
<dbReference type="Pfam" id="PF13650">
    <property type="entry name" value="Asp_protease_2"/>
    <property type="match status" value="1"/>
</dbReference>
<proteinExistence type="predicted"/>
<evidence type="ECO:0000313" key="2">
    <source>
        <dbReference type="EMBL" id="MBA6156086.1"/>
    </source>
</evidence>
<keyword evidence="1" id="KW-0732">Signal</keyword>
<dbReference type="AlphaFoldDB" id="A0A839ANL2"/>
<dbReference type="CDD" id="cd05483">
    <property type="entry name" value="retropepsin_like_bacteria"/>
    <property type="match status" value="1"/>
</dbReference>
<accession>A0A839ANL2</accession>
<reference evidence="2 3" key="1">
    <citation type="submission" date="2020-07" db="EMBL/GenBank/DDBJ databases">
        <title>Bacterium isolated from marine sediment.</title>
        <authorList>
            <person name="Shang D."/>
            <person name="Du Z.-J."/>
        </authorList>
    </citation>
    <scope>NUCLEOTIDE SEQUENCE [LARGE SCALE GENOMIC DNA]</scope>
    <source>
        <strain evidence="2 3">S7007</strain>
    </source>
</reference>
<dbReference type="RefSeq" id="WP_182124592.1">
    <property type="nucleotide sequence ID" value="NZ_JACGLS010000002.1"/>
</dbReference>
<keyword evidence="3" id="KW-1185">Reference proteome</keyword>
<protein>
    <submittedName>
        <fullName evidence="2">BatD family protein</fullName>
    </submittedName>
</protein>
<dbReference type="EMBL" id="JACGLS010000002">
    <property type="protein sequence ID" value="MBA6156086.1"/>
    <property type="molecule type" value="Genomic_DNA"/>
</dbReference>